<dbReference type="PANTHER" id="PTHR42801">
    <property type="entry name" value="THIOREDOXIN-DEPENDENT PEROXIDE REDUCTASE"/>
    <property type="match status" value="1"/>
</dbReference>
<evidence type="ECO:0000256" key="9">
    <source>
        <dbReference type="ARBA" id="ARBA00032824"/>
    </source>
</evidence>
<dbReference type="CDD" id="cd03017">
    <property type="entry name" value="PRX_BCP"/>
    <property type="match status" value="1"/>
</dbReference>
<dbReference type="Proteomes" id="UP000001522">
    <property type="component" value="Chromosome"/>
</dbReference>
<dbReference type="PROSITE" id="PS51352">
    <property type="entry name" value="THIOREDOXIN_2"/>
    <property type="match status" value="1"/>
</dbReference>
<dbReference type="GO" id="GO:0034599">
    <property type="term" value="P:cellular response to oxidative stress"/>
    <property type="evidence" value="ECO:0007669"/>
    <property type="project" value="TreeGrafter"/>
</dbReference>
<proteinExistence type="inferred from homology"/>
<evidence type="ECO:0000259" key="16">
    <source>
        <dbReference type="PROSITE" id="PS51352"/>
    </source>
</evidence>
<evidence type="ECO:0000256" key="12">
    <source>
        <dbReference type="ARBA" id="ARBA00049091"/>
    </source>
</evidence>
<dbReference type="EC" id="1.11.1.24" evidence="3"/>
<dbReference type="Gene3D" id="3.40.30.10">
    <property type="entry name" value="Glutaredoxin"/>
    <property type="match status" value="1"/>
</dbReference>
<feature type="active site" description="Cysteine sulfenic acid (-SOH) intermediate; for peroxidase activity" evidence="15">
    <location>
        <position position="44"/>
    </location>
</feature>
<evidence type="ECO:0000313" key="17">
    <source>
        <dbReference type="EMBL" id="CBG40058.1"/>
    </source>
</evidence>
<dbReference type="InterPro" id="IPR050924">
    <property type="entry name" value="Peroxiredoxin_BCP/PrxQ"/>
</dbReference>
<dbReference type="GO" id="GO:0008379">
    <property type="term" value="F:thioredoxin peroxidase activity"/>
    <property type="evidence" value="ECO:0007669"/>
    <property type="project" value="TreeGrafter"/>
</dbReference>
<keyword evidence="5" id="KW-0049">Antioxidant</keyword>
<dbReference type="AlphaFoldDB" id="D3UHT5"/>
<evidence type="ECO:0000256" key="14">
    <source>
        <dbReference type="ARBA" id="ARBA00078138"/>
    </source>
</evidence>
<dbReference type="KEGG" id="hms:HMU08010"/>
<evidence type="ECO:0000256" key="1">
    <source>
        <dbReference type="ARBA" id="ARBA00003330"/>
    </source>
</evidence>
<dbReference type="Pfam" id="PF00578">
    <property type="entry name" value="AhpC-TSA"/>
    <property type="match status" value="1"/>
</dbReference>
<sequence>MLKIGDKAPEFCLKNQDDIEISLRDLGGKIVVLYFYPKDNTPGCTLEGQEFSALLPEFESKNALVIGISPDSTKTHKNFITKQQFGHMLLSDGDKSVATRYGAYGKKMMYGKEVMGIIRSTFIIKDEIIQEAFYNIRAKGHAKAVLERIQ</sequence>
<dbReference type="InterPro" id="IPR000866">
    <property type="entry name" value="AhpC/TSA"/>
</dbReference>
<evidence type="ECO:0000256" key="4">
    <source>
        <dbReference type="ARBA" id="ARBA00022559"/>
    </source>
</evidence>
<organism evidence="17 18">
    <name type="scientific">Helicobacter mustelae (strain ATCC 43772 / CCUG 25715 / CIP 103759 / LMG 18044 / NCTC 12198 / R85-136P)</name>
    <name type="common">Campylobacter mustelae</name>
    <dbReference type="NCBI Taxonomy" id="679897"/>
    <lineage>
        <taxon>Bacteria</taxon>
        <taxon>Pseudomonadati</taxon>
        <taxon>Campylobacterota</taxon>
        <taxon>Epsilonproteobacteria</taxon>
        <taxon>Campylobacterales</taxon>
        <taxon>Helicobacteraceae</taxon>
        <taxon>Helicobacter</taxon>
    </lineage>
</organism>
<dbReference type="RefSeq" id="WP_013023132.1">
    <property type="nucleotide sequence ID" value="NC_013949.1"/>
</dbReference>
<comment type="subunit">
    <text evidence="2">Monomer.</text>
</comment>
<keyword evidence="7" id="KW-1015">Disulfide bond</keyword>
<dbReference type="EMBL" id="FN555004">
    <property type="protein sequence ID" value="CBG40058.1"/>
    <property type="molecule type" value="Genomic_DNA"/>
</dbReference>
<keyword evidence="8" id="KW-0676">Redox-active center</keyword>
<protein>
    <recommendedName>
        <fullName evidence="13">Putative peroxiredoxin bcp</fullName>
        <ecNumber evidence="3">1.11.1.24</ecNumber>
    </recommendedName>
    <alternativeName>
        <fullName evidence="14">Bacterioferritin comigratory protein homolog</fullName>
    </alternativeName>
    <alternativeName>
        <fullName evidence="9">Thioredoxin peroxidase</fullName>
    </alternativeName>
    <alternativeName>
        <fullName evidence="11">Thioredoxin-dependent peroxiredoxin Bcp</fullName>
    </alternativeName>
</protein>
<accession>D3UHT5</accession>
<dbReference type="SUPFAM" id="SSF52833">
    <property type="entry name" value="Thioredoxin-like"/>
    <property type="match status" value="1"/>
</dbReference>
<feature type="domain" description="Thioredoxin" evidence="16">
    <location>
        <begin position="2"/>
        <end position="150"/>
    </location>
</feature>
<dbReference type="GO" id="GO:0005737">
    <property type="term" value="C:cytoplasm"/>
    <property type="evidence" value="ECO:0007669"/>
    <property type="project" value="TreeGrafter"/>
</dbReference>
<keyword evidence="4" id="KW-0575">Peroxidase</keyword>
<comment type="catalytic activity">
    <reaction evidence="12">
        <text>a hydroperoxide + [thioredoxin]-dithiol = an alcohol + [thioredoxin]-disulfide + H2O</text>
        <dbReference type="Rhea" id="RHEA:62620"/>
        <dbReference type="Rhea" id="RHEA-COMP:10698"/>
        <dbReference type="Rhea" id="RHEA-COMP:10700"/>
        <dbReference type="ChEBI" id="CHEBI:15377"/>
        <dbReference type="ChEBI" id="CHEBI:29950"/>
        <dbReference type="ChEBI" id="CHEBI:30879"/>
        <dbReference type="ChEBI" id="CHEBI:35924"/>
        <dbReference type="ChEBI" id="CHEBI:50058"/>
        <dbReference type="EC" id="1.11.1.24"/>
    </reaction>
</comment>
<dbReference type="GO" id="GO:0045454">
    <property type="term" value="P:cell redox homeostasis"/>
    <property type="evidence" value="ECO:0007669"/>
    <property type="project" value="TreeGrafter"/>
</dbReference>
<evidence type="ECO:0000256" key="5">
    <source>
        <dbReference type="ARBA" id="ARBA00022862"/>
    </source>
</evidence>
<dbReference type="InterPro" id="IPR036249">
    <property type="entry name" value="Thioredoxin-like_sf"/>
</dbReference>
<evidence type="ECO:0000256" key="10">
    <source>
        <dbReference type="ARBA" id="ARBA00038489"/>
    </source>
</evidence>
<gene>
    <name evidence="17" type="primary">bcp</name>
    <name evidence="17" type="ordered locus">HMU08010</name>
</gene>
<name>D3UHT5_HELM1</name>
<keyword evidence="18" id="KW-1185">Reference proteome</keyword>
<evidence type="ECO:0000256" key="6">
    <source>
        <dbReference type="ARBA" id="ARBA00023002"/>
    </source>
</evidence>
<dbReference type="PIRSF" id="PIRSF000239">
    <property type="entry name" value="AHPC"/>
    <property type="match status" value="1"/>
</dbReference>
<dbReference type="InterPro" id="IPR024706">
    <property type="entry name" value="Peroxiredoxin_AhpC-typ"/>
</dbReference>
<comment type="function">
    <text evidence="1">Thiol-specific peroxidase that catalyzes the reduction of hydrogen peroxide and organic hydroperoxides to water and alcohols, respectively. Plays a role in cell protection against oxidative stress by detoxifying peroxides and as sensor of hydrogen peroxide-mediated signaling events.</text>
</comment>
<dbReference type="eggNOG" id="COG1225">
    <property type="taxonomic scope" value="Bacteria"/>
</dbReference>
<dbReference type="HOGENOM" id="CLU_042529_14_1_7"/>
<reference evidence="17 18" key="1">
    <citation type="journal article" date="2010" name="BMC Genomics">
        <title>Comparative genomics and proteomics of Helicobacter mustelae, an ulcerogenic and carcinogenic gastric pathogen.</title>
        <authorList>
            <person name="O'Toole P.W."/>
            <person name="Snelling W.J."/>
            <person name="Canchaya C."/>
            <person name="Forde B.M."/>
            <person name="Hardie K.R."/>
            <person name="Josenhans C."/>
            <person name="Graham R.L.J."/>
            <person name="McMullan G."/>
            <person name="Parkhill J."/>
            <person name="Belda E."/>
            <person name="Bentley S.D."/>
        </authorList>
    </citation>
    <scope>NUCLEOTIDE SEQUENCE [LARGE SCALE GENOMIC DNA]</scope>
    <source>
        <strain evidence="18">ATCC 43772 / LMG 18044 / NCTC 12198 / 12198</strain>
    </source>
</reference>
<evidence type="ECO:0000256" key="7">
    <source>
        <dbReference type="ARBA" id="ARBA00023157"/>
    </source>
</evidence>
<dbReference type="InterPro" id="IPR013766">
    <property type="entry name" value="Thioredoxin_domain"/>
</dbReference>
<dbReference type="PANTHER" id="PTHR42801:SF4">
    <property type="entry name" value="AHPC_TSA FAMILY PROTEIN"/>
    <property type="match status" value="1"/>
</dbReference>
<evidence type="ECO:0000256" key="8">
    <source>
        <dbReference type="ARBA" id="ARBA00023284"/>
    </source>
</evidence>
<evidence type="ECO:0000256" key="3">
    <source>
        <dbReference type="ARBA" id="ARBA00013017"/>
    </source>
</evidence>
<evidence type="ECO:0000256" key="15">
    <source>
        <dbReference type="PIRSR" id="PIRSR000239-1"/>
    </source>
</evidence>
<evidence type="ECO:0000256" key="2">
    <source>
        <dbReference type="ARBA" id="ARBA00011245"/>
    </source>
</evidence>
<evidence type="ECO:0000256" key="11">
    <source>
        <dbReference type="ARBA" id="ARBA00042639"/>
    </source>
</evidence>
<dbReference type="STRING" id="679897.HMU08010"/>
<evidence type="ECO:0000256" key="13">
    <source>
        <dbReference type="ARBA" id="ARBA00072587"/>
    </source>
</evidence>
<dbReference type="FunFam" id="3.40.30.10:FF:000007">
    <property type="entry name" value="Thioredoxin-dependent thiol peroxidase"/>
    <property type="match status" value="1"/>
</dbReference>
<comment type="similarity">
    <text evidence="10">Belongs to the peroxiredoxin family. BCP/PrxQ subfamily.</text>
</comment>
<keyword evidence="6" id="KW-0560">Oxidoreductase</keyword>
<evidence type="ECO:0000313" key="18">
    <source>
        <dbReference type="Proteomes" id="UP000001522"/>
    </source>
</evidence>